<evidence type="ECO:0000256" key="1">
    <source>
        <dbReference type="ARBA" id="ARBA00006987"/>
    </source>
</evidence>
<evidence type="ECO:0000313" key="4">
    <source>
        <dbReference type="Proteomes" id="UP001525968"/>
    </source>
</evidence>
<dbReference type="Gene3D" id="3.40.190.150">
    <property type="entry name" value="Bordetella uptake gene, domain 1"/>
    <property type="match status" value="1"/>
</dbReference>
<protein>
    <submittedName>
        <fullName evidence="3">Tripartite tricarboxylate transporter substrate binding protein</fullName>
    </submittedName>
</protein>
<dbReference type="Proteomes" id="UP001525968">
    <property type="component" value="Unassembled WGS sequence"/>
</dbReference>
<name>A0ABT2PMC3_9BURK</name>
<dbReference type="InterPro" id="IPR006311">
    <property type="entry name" value="TAT_signal"/>
</dbReference>
<dbReference type="SUPFAM" id="SSF53850">
    <property type="entry name" value="Periplasmic binding protein-like II"/>
    <property type="match status" value="1"/>
</dbReference>
<comment type="caution">
    <text evidence="3">The sequence shown here is derived from an EMBL/GenBank/DDBJ whole genome shotgun (WGS) entry which is preliminary data.</text>
</comment>
<dbReference type="EMBL" id="JAODYH010000004">
    <property type="protein sequence ID" value="MCT9810979.1"/>
    <property type="molecule type" value="Genomic_DNA"/>
</dbReference>
<keyword evidence="2" id="KW-0732">Signal</keyword>
<feature type="chain" id="PRO_5047018769" evidence="2">
    <location>
        <begin position="27"/>
        <end position="328"/>
    </location>
</feature>
<reference evidence="3 4" key="1">
    <citation type="submission" date="2022-09" db="EMBL/GenBank/DDBJ databases">
        <title>Draft genome of isolate Be4.</title>
        <authorList>
            <person name="Sanchez-Castro I."/>
            <person name="Martinez-Rodriguez P."/>
            <person name="Descostes M."/>
            <person name="Merroun M."/>
        </authorList>
    </citation>
    <scope>NUCLEOTIDE SEQUENCE [LARGE SCALE GENOMIC DNA]</scope>
    <source>
        <strain evidence="3 4">Be4</strain>
    </source>
</reference>
<dbReference type="InterPro" id="IPR005064">
    <property type="entry name" value="BUG"/>
</dbReference>
<comment type="similarity">
    <text evidence="1">Belongs to the UPF0065 (bug) family.</text>
</comment>
<feature type="signal peptide" evidence="2">
    <location>
        <begin position="1"/>
        <end position="26"/>
    </location>
</feature>
<dbReference type="PROSITE" id="PS51318">
    <property type="entry name" value="TAT"/>
    <property type="match status" value="1"/>
</dbReference>
<dbReference type="PIRSF" id="PIRSF017082">
    <property type="entry name" value="YflP"/>
    <property type="match status" value="1"/>
</dbReference>
<evidence type="ECO:0000313" key="3">
    <source>
        <dbReference type="EMBL" id="MCT9810979.1"/>
    </source>
</evidence>
<accession>A0ABT2PMC3</accession>
<keyword evidence="4" id="KW-1185">Reference proteome</keyword>
<dbReference type="Gene3D" id="3.40.190.10">
    <property type="entry name" value="Periplasmic binding protein-like II"/>
    <property type="match status" value="1"/>
</dbReference>
<dbReference type="PANTHER" id="PTHR42928">
    <property type="entry name" value="TRICARBOXYLATE-BINDING PROTEIN"/>
    <property type="match status" value="1"/>
</dbReference>
<dbReference type="RefSeq" id="WP_261500141.1">
    <property type="nucleotide sequence ID" value="NZ_JAODYH010000004.1"/>
</dbReference>
<dbReference type="PANTHER" id="PTHR42928:SF5">
    <property type="entry name" value="BLR1237 PROTEIN"/>
    <property type="match status" value="1"/>
</dbReference>
<dbReference type="Pfam" id="PF03401">
    <property type="entry name" value="TctC"/>
    <property type="match status" value="1"/>
</dbReference>
<organism evidence="3 4">
    <name type="scientific">Acidovorax bellezanensis</name>
    <dbReference type="NCBI Taxonomy" id="2976702"/>
    <lineage>
        <taxon>Bacteria</taxon>
        <taxon>Pseudomonadati</taxon>
        <taxon>Pseudomonadota</taxon>
        <taxon>Betaproteobacteria</taxon>
        <taxon>Burkholderiales</taxon>
        <taxon>Comamonadaceae</taxon>
        <taxon>Acidovorax</taxon>
    </lineage>
</organism>
<dbReference type="InterPro" id="IPR042100">
    <property type="entry name" value="Bug_dom1"/>
</dbReference>
<sequence>MTRFTRRQALALSLGAATLAAMPAQAQDAAFPSRPIRIIVPFSAGGVVDSTARIVAEKLGAKYGHAVIVENKTGAGGAIGTELVAKSASDGYTLLAVSPSHAVLPSVVKNLSWSPVRDFRAVQGFGVVPNLLVVLPSMPVKTLSELLALAKKSSEPLSYATAGVGTSNHLSGELLAQMAGVKLTHVPYRGQSDAMNDLLGGRVTMMPLTVAIAGPYVKAGKLRALAITTAKRATAFPDLPTVAEAAQLPGYEVGAWFGLVAPSKAPDSVVRKLLADVAAILAMPDVKAKLATLGMEMAPRNPAEFDAFVADEAKRWNQVLKQAGVEPQ</sequence>
<proteinExistence type="inferred from homology"/>
<gene>
    <name evidence="3" type="ORF">N0K08_10065</name>
</gene>
<dbReference type="CDD" id="cd13578">
    <property type="entry name" value="PBP2_Bug27"/>
    <property type="match status" value="1"/>
</dbReference>
<evidence type="ECO:0000256" key="2">
    <source>
        <dbReference type="SAM" id="SignalP"/>
    </source>
</evidence>